<keyword evidence="3" id="KW-1185">Reference proteome</keyword>
<dbReference type="Proteomes" id="UP000693689">
    <property type="component" value="Segment"/>
</dbReference>
<dbReference type="EMBL" id="MT732443">
    <property type="protein sequence ID" value="QQO97037.1"/>
    <property type="molecule type" value="Genomic_DNA"/>
</dbReference>
<feature type="transmembrane region" description="Helical" evidence="1">
    <location>
        <begin position="70"/>
        <end position="92"/>
    </location>
</feature>
<gene>
    <name evidence="2" type="ORF">Nekkels1_36</name>
</gene>
<keyword evidence="1" id="KW-0812">Transmembrane</keyword>
<evidence type="ECO:0000313" key="3">
    <source>
        <dbReference type="Proteomes" id="UP000693689"/>
    </source>
</evidence>
<protein>
    <submittedName>
        <fullName evidence="2">Uncharacterized protein</fullName>
    </submittedName>
</protein>
<evidence type="ECO:0000256" key="1">
    <source>
        <dbReference type="SAM" id="Phobius"/>
    </source>
</evidence>
<accession>A0A8E4XV29</accession>
<keyword evidence="1" id="KW-0472">Membrane</keyword>
<name>A0A8E4XV29_9CAUD</name>
<reference evidence="2 3" key="1">
    <citation type="submission" date="2020-07" db="EMBL/GenBank/DDBJ databases">
        <title>Highly diverse flavobacterial phages as mortality factor during North Sea spring blooms.</title>
        <authorList>
            <person name="Bartlau N."/>
            <person name="Wichels A."/>
            <person name="Krohne G."/>
            <person name="Adriaenssens E.M."/>
            <person name="Heins A."/>
            <person name="Fuchs B.M."/>
            <person name="Amann R."/>
            <person name="Moraru C."/>
        </authorList>
    </citation>
    <scope>NUCLEOTIDE SEQUENCE [LARGE SCALE GENOMIC DNA]</scope>
</reference>
<evidence type="ECO:0000313" key="2">
    <source>
        <dbReference type="EMBL" id="QQO97037.1"/>
    </source>
</evidence>
<keyword evidence="1" id="KW-1133">Transmembrane helix</keyword>
<proteinExistence type="predicted"/>
<sequence>MKPNKIQLDRIRMYVRPKYFVDESAGIKVIVSNGCQSNRVIDKTTEAKACIDEFQKNISIKDLPHTKGDVALILVYYSSVISFLIYFAVFLFNKFYNQ</sequence>
<organism evidence="2 3">
    <name type="scientific">Cellulophaga phage Nekkels_1</name>
    <dbReference type="NCBI Taxonomy" id="2745692"/>
    <lineage>
        <taxon>Viruses</taxon>
        <taxon>Duplodnaviria</taxon>
        <taxon>Heunggongvirae</taxon>
        <taxon>Uroviricota</taxon>
        <taxon>Caudoviricetes</taxon>
        <taxon>Assiduviridae</taxon>
        <taxon>Nekkelsvirus</taxon>
        <taxon>Nekkelsvirus Nekkels</taxon>
    </lineage>
</organism>